<sequence length="346" mass="37134">MAAQRLRRSVKAALTASAIAVMAGPLALPAGAQPSDPVEEYQRLGAEAAKAEEDLTDAELAHDANRAELDRAKEAVAQALRIEDEAQREQDELRGEVDRLTGSAYRGARMSEMSAALTSESPEEFLDRATMLGAMASSNGEVLDSYSEAVDRARTSREQAQAAELRAQRATDDAARLLDEVQKRRDDLDGRIEEVRRALGGLDDSDRDRLQGPVDTGSYLGPPGAANTALQAALSKRGSQYEWGSKGPTTFDCSGLTQWAYKQAGISIPPSSRTQWKAGRPVSREQLQPGDLVFYDDGTGNPATIHHVAMYVGGGKVVDAPTEGQLVDVRSVKGDGHYIGARRIVG</sequence>
<dbReference type="AlphaFoldDB" id="A0A1H6A882"/>
<evidence type="ECO:0000256" key="1">
    <source>
        <dbReference type="ARBA" id="ARBA00007074"/>
    </source>
</evidence>
<evidence type="ECO:0000313" key="11">
    <source>
        <dbReference type="Proteomes" id="UP000236729"/>
    </source>
</evidence>
<dbReference type="Proteomes" id="UP000199690">
    <property type="component" value="Unassembled WGS sequence"/>
</dbReference>
<reference evidence="8" key="1">
    <citation type="submission" date="2016-10" db="EMBL/GenBank/DDBJ databases">
        <authorList>
            <person name="de Groot N.N."/>
        </authorList>
    </citation>
    <scope>NUCLEOTIDE SEQUENCE [LARGE SCALE GENOMIC DNA]</scope>
    <source>
        <strain evidence="8">ATCC 20501</strain>
    </source>
</reference>
<feature type="coiled-coil region" evidence="5">
    <location>
        <begin position="41"/>
        <end position="103"/>
    </location>
</feature>
<feature type="coiled-coil region" evidence="5">
    <location>
        <begin position="143"/>
        <end position="198"/>
    </location>
</feature>
<dbReference type="PROSITE" id="PS51935">
    <property type="entry name" value="NLPC_P60"/>
    <property type="match status" value="1"/>
</dbReference>
<dbReference type="SUPFAM" id="SSF54001">
    <property type="entry name" value="Cysteine proteinases"/>
    <property type="match status" value="1"/>
</dbReference>
<proteinExistence type="inferred from homology"/>
<dbReference type="GO" id="GO:0006508">
    <property type="term" value="P:proteolysis"/>
    <property type="evidence" value="ECO:0007669"/>
    <property type="project" value="UniProtKB-KW"/>
</dbReference>
<dbReference type="Proteomes" id="UP000236729">
    <property type="component" value="Unassembled WGS sequence"/>
</dbReference>
<accession>A0A1H6A882</accession>
<dbReference type="InterPro" id="IPR038765">
    <property type="entry name" value="Papain-like_cys_pep_sf"/>
</dbReference>
<name>A0A1H6A882_9PSEU</name>
<dbReference type="Gene3D" id="3.90.1720.10">
    <property type="entry name" value="endopeptidase domain like (from Nostoc punctiforme)"/>
    <property type="match status" value="1"/>
</dbReference>
<dbReference type="InterPro" id="IPR051202">
    <property type="entry name" value="Peptidase_C40"/>
</dbReference>
<keyword evidence="6" id="KW-0732">Signal</keyword>
<dbReference type="RefSeq" id="WP_093356665.1">
    <property type="nucleotide sequence ID" value="NZ_FNVB01000003.1"/>
</dbReference>
<keyword evidence="4" id="KW-0788">Thiol protease</keyword>
<evidence type="ECO:0000256" key="3">
    <source>
        <dbReference type="ARBA" id="ARBA00022801"/>
    </source>
</evidence>
<evidence type="ECO:0000313" key="8">
    <source>
        <dbReference type="EMBL" id="SEG44963.1"/>
    </source>
</evidence>
<keyword evidence="5" id="KW-0175">Coiled coil</keyword>
<comment type="similarity">
    <text evidence="1">Belongs to the peptidase C40 family.</text>
</comment>
<dbReference type="GO" id="GO:0008234">
    <property type="term" value="F:cysteine-type peptidase activity"/>
    <property type="evidence" value="ECO:0007669"/>
    <property type="project" value="UniProtKB-KW"/>
</dbReference>
<evidence type="ECO:0000256" key="2">
    <source>
        <dbReference type="ARBA" id="ARBA00022670"/>
    </source>
</evidence>
<dbReference type="PANTHER" id="PTHR47053:SF1">
    <property type="entry name" value="MUREIN DD-ENDOPEPTIDASE MEPH-RELATED"/>
    <property type="match status" value="1"/>
</dbReference>
<organism evidence="8 11">
    <name type="scientific">Saccharopolyspora kobensis</name>
    <dbReference type="NCBI Taxonomy" id="146035"/>
    <lineage>
        <taxon>Bacteria</taxon>
        <taxon>Bacillati</taxon>
        <taxon>Actinomycetota</taxon>
        <taxon>Actinomycetes</taxon>
        <taxon>Pseudonocardiales</taxon>
        <taxon>Pseudonocardiaceae</taxon>
        <taxon>Saccharopolyspora</taxon>
    </lineage>
</organism>
<evidence type="ECO:0000259" key="7">
    <source>
        <dbReference type="PROSITE" id="PS51935"/>
    </source>
</evidence>
<evidence type="ECO:0000313" key="10">
    <source>
        <dbReference type="Proteomes" id="UP000199690"/>
    </source>
</evidence>
<evidence type="ECO:0000256" key="5">
    <source>
        <dbReference type="SAM" id="Coils"/>
    </source>
</evidence>
<dbReference type="Pfam" id="PF00877">
    <property type="entry name" value="NLPC_P60"/>
    <property type="match status" value="1"/>
</dbReference>
<dbReference type="EMBL" id="FNVB01000003">
    <property type="protein sequence ID" value="SEG44963.1"/>
    <property type="molecule type" value="Genomic_DNA"/>
</dbReference>
<gene>
    <name evidence="8" type="ORF">SAMN02982929_02202</name>
    <name evidence="9" type="ORF">SAMN05216506_11236</name>
</gene>
<evidence type="ECO:0000256" key="6">
    <source>
        <dbReference type="SAM" id="SignalP"/>
    </source>
</evidence>
<dbReference type="InterPro" id="IPR000064">
    <property type="entry name" value="NLP_P60_dom"/>
</dbReference>
<accession>A0A1I2B8E9</accession>
<evidence type="ECO:0000313" key="9">
    <source>
        <dbReference type="EMBL" id="SFE52434.1"/>
    </source>
</evidence>
<feature type="domain" description="NlpC/P60" evidence="7">
    <location>
        <begin position="223"/>
        <end position="346"/>
    </location>
</feature>
<reference evidence="10 11" key="2">
    <citation type="submission" date="2016-10" db="EMBL/GenBank/DDBJ databases">
        <authorList>
            <person name="Varghese N."/>
            <person name="Submissions S."/>
        </authorList>
    </citation>
    <scope>NUCLEOTIDE SEQUENCE [LARGE SCALE GENOMIC DNA]</scope>
    <source>
        <strain evidence="11">ATCC 20501</strain>
        <strain evidence="9 10">CGMCC 4.3529</strain>
    </source>
</reference>
<dbReference type="EMBL" id="FOME01000012">
    <property type="protein sequence ID" value="SFE52434.1"/>
    <property type="molecule type" value="Genomic_DNA"/>
</dbReference>
<feature type="signal peptide" evidence="6">
    <location>
        <begin position="1"/>
        <end position="32"/>
    </location>
</feature>
<dbReference type="SMR" id="A0A1H6A882"/>
<keyword evidence="10" id="KW-1185">Reference proteome</keyword>
<evidence type="ECO:0000256" key="4">
    <source>
        <dbReference type="ARBA" id="ARBA00022807"/>
    </source>
</evidence>
<dbReference type="PANTHER" id="PTHR47053">
    <property type="entry name" value="MUREIN DD-ENDOPEPTIDASE MEPH-RELATED"/>
    <property type="match status" value="1"/>
</dbReference>
<protein>
    <submittedName>
        <fullName evidence="8">NlpC/P60 family protein</fullName>
    </submittedName>
</protein>
<keyword evidence="3" id="KW-0378">Hydrolase</keyword>
<feature type="chain" id="PRO_5030028345" evidence="6">
    <location>
        <begin position="33"/>
        <end position="346"/>
    </location>
</feature>
<keyword evidence="2" id="KW-0645">Protease</keyword>